<keyword evidence="1" id="KW-1133">Transmembrane helix</keyword>
<dbReference type="AlphaFoldDB" id="A0A4R6RUH1"/>
<feature type="transmembrane region" description="Helical" evidence="1">
    <location>
        <begin position="28"/>
        <end position="50"/>
    </location>
</feature>
<dbReference type="EMBL" id="SNXZ01000010">
    <property type="protein sequence ID" value="TDP90550.1"/>
    <property type="molecule type" value="Genomic_DNA"/>
</dbReference>
<keyword evidence="3" id="KW-1185">Reference proteome</keyword>
<proteinExistence type="predicted"/>
<evidence type="ECO:0000313" key="3">
    <source>
        <dbReference type="Proteomes" id="UP000295444"/>
    </source>
</evidence>
<dbReference type="Proteomes" id="UP000295444">
    <property type="component" value="Unassembled WGS sequence"/>
</dbReference>
<evidence type="ECO:0000313" key="2">
    <source>
        <dbReference type="EMBL" id="TDP90550.1"/>
    </source>
</evidence>
<protein>
    <submittedName>
        <fullName evidence="2">Uncharacterized protein</fullName>
    </submittedName>
</protein>
<keyword evidence="1" id="KW-0812">Transmembrane</keyword>
<name>A0A4R6RUH1_LABRH</name>
<comment type="caution">
    <text evidence="2">The sequence shown here is derived from an EMBL/GenBank/DDBJ whole genome shotgun (WGS) entry which is preliminary data.</text>
</comment>
<evidence type="ECO:0000256" key="1">
    <source>
        <dbReference type="SAM" id="Phobius"/>
    </source>
</evidence>
<feature type="transmembrane region" description="Helical" evidence="1">
    <location>
        <begin position="70"/>
        <end position="90"/>
    </location>
</feature>
<feature type="transmembrane region" description="Helical" evidence="1">
    <location>
        <begin position="111"/>
        <end position="137"/>
    </location>
</feature>
<keyword evidence="1" id="KW-0472">Membrane</keyword>
<accession>A0A4R6RUH1</accession>
<gene>
    <name evidence="2" type="ORF">EV186_11091</name>
</gene>
<sequence>MVTGSTYQMVVDARTTTARPVPRWADRLAHVIPFFVLPSGLWRLTVALGFSMGMLDETGHSQVLRGWPAVYVLAISIFAEAVALTGFGLVRPWGEVVPTWIPIIGGRPVHPPAAIIAATMGSILLILIWTVGFWPVWTGVQARQMAGPVWAIVFVVCYAPLNLWGPALLVLTWAYRQRTR</sequence>
<organism evidence="2 3">
    <name type="scientific">Labedaea rhizosphaerae</name>
    <dbReference type="NCBI Taxonomy" id="598644"/>
    <lineage>
        <taxon>Bacteria</taxon>
        <taxon>Bacillati</taxon>
        <taxon>Actinomycetota</taxon>
        <taxon>Actinomycetes</taxon>
        <taxon>Pseudonocardiales</taxon>
        <taxon>Pseudonocardiaceae</taxon>
        <taxon>Labedaea</taxon>
    </lineage>
</organism>
<reference evidence="2 3" key="1">
    <citation type="submission" date="2019-03" db="EMBL/GenBank/DDBJ databases">
        <title>Genomic Encyclopedia of Type Strains, Phase IV (KMG-IV): sequencing the most valuable type-strain genomes for metagenomic binning, comparative biology and taxonomic classification.</title>
        <authorList>
            <person name="Goeker M."/>
        </authorList>
    </citation>
    <scope>NUCLEOTIDE SEQUENCE [LARGE SCALE GENOMIC DNA]</scope>
    <source>
        <strain evidence="2 3">DSM 45361</strain>
    </source>
</reference>
<feature type="transmembrane region" description="Helical" evidence="1">
    <location>
        <begin position="149"/>
        <end position="175"/>
    </location>
</feature>